<dbReference type="InterPro" id="IPR029063">
    <property type="entry name" value="SAM-dependent_MTases_sf"/>
</dbReference>
<dbReference type="AlphaFoldDB" id="A0A151AKL6"/>
<organism evidence="2 3">
    <name type="scientific">Halalkalicoccus paucihalophilus</name>
    <dbReference type="NCBI Taxonomy" id="1008153"/>
    <lineage>
        <taxon>Archaea</taxon>
        <taxon>Methanobacteriati</taxon>
        <taxon>Methanobacteriota</taxon>
        <taxon>Stenosarchaea group</taxon>
        <taxon>Halobacteria</taxon>
        <taxon>Halobacteriales</taxon>
        <taxon>Halococcaceae</taxon>
        <taxon>Halalkalicoccus</taxon>
    </lineage>
</organism>
<name>A0A151AKL6_9EURY</name>
<keyword evidence="3" id="KW-1185">Reference proteome</keyword>
<proteinExistence type="predicted"/>
<evidence type="ECO:0000313" key="3">
    <source>
        <dbReference type="Proteomes" id="UP000075321"/>
    </source>
</evidence>
<reference evidence="2 3" key="1">
    <citation type="submission" date="2016-02" db="EMBL/GenBank/DDBJ databases">
        <title>Genome sequence of Halalkalicoccus paucihalophilus DSM 24557.</title>
        <authorList>
            <person name="Poehlein A."/>
            <person name="Daniel R."/>
        </authorList>
    </citation>
    <scope>NUCLEOTIDE SEQUENCE [LARGE SCALE GENOMIC DNA]</scope>
    <source>
        <strain evidence="2 3">DSM 24557</strain>
    </source>
</reference>
<feature type="domain" description="Methyltransferase FkbM" evidence="1">
    <location>
        <begin position="83"/>
        <end position="247"/>
    </location>
</feature>
<dbReference type="Proteomes" id="UP000075321">
    <property type="component" value="Unassembled WGS sequence"/>
</dbReference>
<dbReference type="GO" id="GO:0008168">
    <property type="term" value="F:methyltransferase activity"/>
    <property type="evidence" value="ECO:0007669"/>
    <property type="project" value="UniProtKB-KW"/>
</dbReference>
<comment type="caution">
    <text evidence="2">The sequence shown here is derived from an EMBL/GenBank/DDBJ whole genome shotgun (WGS) entry which is preliminary data.</text>
</comment>
<gene>
    <name evidence="2" type="primary">aglP_1</name>
    <name evidence="2" type="ORF">HAPAU_06230</name>
</gene>
<dbReference type="Pfam" id="PF05050">
    <property type="entry name" value="Methyltransf_21"/>
    <property type="match status" value="1"/>
</dbReference>
<dbReference type="InterPro" id="IPR006342">
    <property type="entry name" value="FkbM_mtfrase"/>
</dbReference>
<sequence>MHRTTVIDAVFRGLRDALAASRSLPNAVYYRLAGLNYRYRAIATEKRVRDESFRSYELYDRHGNDWLLAALLDRCRDGDVVVDVGANTGVYALSVAAEYPESTVVALEPNPRIAETLRANVAVSGFDERIRSLEVGLGAEDGSLPFHRSSYHELSSFNRFNAERFGARVVDIEEVPIRTLDSLVDGGEVPPPDHLKVDVEGFGLDVLRGAREVLATHRPFVYVEPHARNEGESDDRGEAAAGIRDLLVTERYTIIPGEDGWVCIPEESRE</sequence>
<dbReference type="PATRIC" id="fig|1008153.3.peg.624"/>
<dbReference type="PANTHER" id="PTHR34203">
    <property type="entry name" value="METHYLTRANSFERASE, FKBM FAMILY PROTEIN"/>
    <property type="match status" value="1"/>
</dbReference>
<dbReference type="PANTHER" id="PTHR34203:SF15">
    <property type="entry name" value="SLL1173 PROTEIN"/>
    <property type="match status" value="1"/>
</dbReference>
<dbReference type="NCBIfam" id="TIGR01444">
    <property type="entry name" value="fkbM_fam"/>
    <property type="match status" value="1"/>
</dbReference>
<accession>A0A151AKL6</accession>
<dbReference type="RefSeq" id="WP_066379339.1">
    <property type="nucleotide sequence ID" value="NZ_LTAZ01000001.1"/>
</dbReference>
<dbReference type="Gene3D" id="3.40.50.150">
    <property type="entry name" value="Vaccinia Virus protein VP39"/>
    <property type="match status" value="1"/>
</dbReference>
<dbReference type="OrthoDB" id="275825at2157"/>
<dbReference type="EMBL" id="LTAZ01000001">
    <property type="protein sequence ID" value="KYH27947.1"/>
    <property type="molecule type" value="Genomic_DNA"/>
</dbReference>
<protein>
    <submittedName>
        <fullName evidence="2">Hexuronic acid methyltransferase AglP</fullName>
        <ecNumber evidence="2">2.1.1.-</ecNumber>
    </submittedName>
</protein>
<dbReference type="SUPFAM" id="SSF53335">
    <property type="entry name" value="S-adenosyl-L-methionine-dependent methyltransferases"/>
    <property type="match status" value="1"/>
</dbReference>
<dbReference type="EC" id="2.1.1.-" evidence="2"/>
<keyword evidence="2" id="KW-0808">Transferase</keyword>
<dbReference type="GO" id="GO:0032259">
    <property type="term" value="P:methylation"/>
    <property type="evidence" value="ECO:0007669"/>
    <property type="project" value="UniProtKB-KW"/>
</dbReference>
<dbReference type="InterPro" id="IPR052514">
    <property type="entry name" value="SAM-dependent_MTase"/>
</dbReference>
<evidence type="ECO:0000313" key="2">
    <source>
        <dbReference type="EMBL" id="KYH27947.1"/>
    </source>
</evidence>
<keyword evidence="2" id="KW-0489">Methyltransferase</keyword>
<evidence type="ECO:0000259" key="1">
    <source>
        <dbReference type="Pfam" id="PF05050"/>
    </source>
</evidence>